<dbReference type="InterPro" id="IPR028098">
    <property type="entry name" value="Glyco_trans_4-like_N"/>
</dbReference>
<dbReference type="GO" id="GO:0009103">
    <property type="term" value="P:lipopolysaccharide biosynthetic process"/>
    <property type="evidence" value="ECO:0007669"/>
    <property type="project" value="TreeGrafter"/>
</dbReference>
<dbReference type="EMBL" id="JAARRM010000001">
    <property type="protein sequence ID" value="MBC1520286.1"/>
    <property type="molecule type" value="Genomic_DNA"/>
</dbReference>
<feature type="domain" description="Glycosyl transferase family 1" evidence="2">
    <location>
        <begin position="188"/>
        <end position="354"/>
    </location>
</feature>
<evidence type="ECO:0000259" key="3">
    <source>
        <dbReference type="Pfam" id="PF13439"/>
    </source>
</evidence>
<dbReference type="Pfam" id="PF00534">
    <property type="entry name" value="Glycos_transf_1"/>
    <property type="match status" value="1"/>
</dbReference>
<evidence type="ECO:0000313" key="5">
    <source>
        <dbReference type="Proteomes" id="UP000559885"/>
    </source>
</evidence>
<dbReference type="PANTHER" id="PTHR46401:SF2">
    <property type="entry name" value="GLYCOSYLTRANSFERASE WBBK-RELATED"/>
    <property type="match status" value="1"/>
</dbReference>
<proteinExistence type="predicted"/>
<comment type="caution">
    <text evidence="4">The sequence shown here is derived from an EMBL/GenBank/DDBJ whole genome shotgun (WGS) entry which is preliminary data.</text>
</comment>
<feature type="domain" description="Glycosyltransferase subfamily 4-like N-terminal" evidence="3">
    <location>
        <begin position="26"/>
        <end position="163"/>
    </location>
</feature>
<dbReference type="RefSeq" id="WP_185371873.1">
    <property type="nucleotide sequence ID" value="NZ_JAARRM010000001.1"/>
</dbReference>
<organism evidence="4 5">
    <name type="scientific">Listeria aquatica</name>
    <dbReference type="NCBI Taxonomy" id="1494960"/>
    <lineage>
        <taxon>Bacteria</taxon>
        <taxon>Bacillati</taxon>
        <taxon>Bacillota</taxon>
        <taxon>Bacilli</taxon>
        <taxon>Bacillales</taxon>
        <taxon>Listeriaceae</taxon>
        <taxon>Listeria</taxon>
    </lineage>
</organism>
<name>A0A841ZJF3_9LIST</name>
<dbReference type="PANTHER" id="PTHR46401">
    <property type="entry name" value="GLYCOSYLTRANSFERASE WBBK-RELATED"/>
    <property type="match status" value="1"/>
</dbReference>
<sequence length="377" mass="44027">MKRTKNIVFMCSSVHVWTDTRIYYKEAQSLAENGLQVEFYALDYPAEKREIRNLTMHYLPNLSRRSRIQHQRTLWKAFQKSRAANFHFHDPELLFLAKKIKRKYGDQVKVVYDMHEHLPAAVRTKQWLPKFLRPILSQIVTKVERYLMKSVDAVIFAEKSYRENYPTESFTKIDILNYPITPPVHNVKKNKIFTMIYVGGLTEQRGLFNMLNLAATLKEKGVSDFQLKLIGPVLTAETKIKNFVRKKHLEEHVVQFDRLPYTEIWQHYHTSHLGLCLLHPTPNNLNSRSTKLFEYMAAGLPVLASDFSSFIEMMTTHKSGYTADPFDSSLLADLVCQVKNNPELAEQLGKNGEKAFFENYSWHGEAEKLMALYDERK</sequence>
<keyword evidence="1 4" id="KW-0808">Transferase</keyword>
<protein>
    <submittedName>
        <fullName evidence="4">Glycosyltransferase family 4 protein</fullName>
    </submittedName>
</protein>
<gene>
    <name evidence="4" type="ORF">HB912_01330</name>
</gene>
<dbReference type="GO" id="GO:0016757">
    <property type="term" value="F:glycosyltransferase activity"/>
    <property type="evidence" value="ECO:0007669"/>
    <property type="project" value="InterPro"/>
</dbReference>
<accession>A0A841ZJF3</accession>
<dbReference type="Pfam" id="PF13439">
    <property type="entry name" value="Glyco_transf_4"/>
    <property type="match status" value="1"/>
</dbReference>
<dbReference type="AlphaFoldDB" id="A0A841ZJF3"/>
<dbReference type="InterPro" id="IPR001296">
    <property type="entry name" value="Glyco_trans_1"/>
</dbReference>
<evidence type="ECO:0000313" key="4">
    <source>
        <dbReference type="EMBL" id="MBC1520286.1"/>
    </source>
</evidence>
<dbReference type="Gene3D" id="3.40.50.2000">
    <property type="entry name" value="Glycogen Phosphorylase B"/>
    <property type="match status" value="2"/>
</dbReference>
<evidence type="ECO:0000259" key="2">
    <source>
        <dbReference type="Pfam" id="PF00534"/>
    </source>
</evidence>
<evidence type="ECO:0000256" key="1">
    <source>
        <dbReference type="ARBA" id="ARBA00022679"/>
    </source>
</evidence>
<dbReference type="Proteomes" id="UP000559885">
    <property type="component" value="Unassembled WGS sequence"/>
</dbReference>
<dbReference type="SUPFAM" id="SSF53756">
    <property type="entry name" value="UDP-Glycosyltransferase/glycogen phosphorylase"/>
    <property type="match status" value="1"/>
</dbReference>
<reference evidence="4 5" key="1">
    <citation type="submission" date="2020-03" db="EMBL/GenBank/DDBJ databases">
        <title>Soil Listeria distribution.</title>
        <authorList>
            <person name="Liao J."/>
            <person name="Wiedmann M."/>
        </authorList>
    </citation>
    <scope>NUCLEOTIDE SEQUENCE [LARGE SCALE GENOMIC DNA]</scope>
    <source>
        <strain evidence="4 5">FSL L7-1507</strain>
    </source>
</reference>